<evidence type="ECO:0000313" key="8">
    <source>
        <dbReference type="Proteomes" id="UP000274772"/>
    </source>
</evidence>
<dbReference type="PROSITE" id="PS00372">
    <property type="entry name" value="PTS_EIIA_TYPE_2_HIS"/>
    <property type="match status" value="1"/>
</dbReference>
<dbReference type="PANTHER" id="PTHR30185">
    <property type="entry name" value="CRYPTIC BETA-GLUCOSIDE BGL OPERON ANTITERMINATOR"/>
    <property type="match status" value="1"/>
</dbReference>
<protein>
    <submittedName>
        <fullName evidence="7">Transcription antiterminator BglG family protein</fullName>
    </submittedName>
</protein>
<dbReference type="InterPro" id="IPR002178">
    <property type="entry name" value="PTS_EIIA_type-2_dom"/>
</dbReference>
<dbReference type="PANTHER" id="PTHR30185:SF12">
    <property type="entry name" value="TRANSCRIPTIONAL REGULATOR MANR"/>
    <property type="match status" value="1"/>
</dbReference>
<dbReference type="Proteomes" id="UP000274772">
    <property type="component" value="Chromosome"/>
</dbReference>
<dbReference type="Gene3D" id="1.10.10.10">
    <property type="entry name" value="Winged helix-like DNA-binding domain superfamily/Winged helix DNA-binding domain"/>
    <property type="match status" value="1"/>
</dbReference>
<evidence type="ECO:0000259" key="4">
    <source>
        <dbReference type="PROSITE" id="PS51094"/>
    </source>
</evidence>
<dbReference type="PROSITE" id="PS51094">
    <property type="entry name" value="PTS_EIIA_TYPE_2"/>
    <property type="match status" value="1"/>
</dbReference>
<dbReference type="PROSITE" id="PS51099">
    <property type="entry name" value="PTS_EIIB_TYPE_2"/>
    <property type="match status" value="1"/>
</dbReference>
<keyword evidence="2" id="KW-0808">Transferase</keyword>
<evidence type="ECO:0000259" key="5">
    <source>
        <dbReference type="PROSITE" id="PS51099"/>
    </source>
</evidence>
<comment type="subunit">
    <text evidence="1">Homodimer or homotrimer. Seems to be a monomer when not phosphorylated.</text>
</comment>
<name>A0ABM7FTZ2_9STAP</name>
<dbReference type="CDD" id="cd05568">
    <property type="entry name" value="PTS_IIB_bgl_like"/>
    <property type="match status" value="1"/>
</dbReference>
<dbReference type="PROSITE" id="PS51372">
    <property type="entry name" value="PRD_2"/>
    <property type="match status" value="1"/>
</dbReference>
<reference evidence="7 8" key="1">
    <citation type="submission" date="2018-05" db="EMBL/GenBank/DDBJ databases">
        <title>Complete genome sequencing of three human clinical isolates of Staphylococcus caprae reveals virulence factors similar to those of S. epidermidis and S. capitis.</title>
        <authorList>
            <person name="Watanabe S."/>
            <person name="Cui L."/>
        </authorList>
    </citation>
    <scope>NUCLEOTIDE SEQUENCE [LARGE SCALE GENOMIC DNA]</scope>
    <source>
        <strain evidence="7 8">JMUB590</strain>
    </source>
</reference>
<dbReference type="InterPro" id="IPR036095">
    <property type="entry name" value="PTS_EIIB-like_sf"/>
</dbReference>
<evidence type="ECO:0000259" key="6">
    <source>
        <dbReference type="PROSITE" id="PS51372"/>
    </source>
</evidence>
<dbReference type="SUPFAM" id="SSF46785">
    <property type="entry name" value="Winged helix' DNA-binding domain"/>
    <property type="match status" value="1"/>
</dbReference>
<dbReference type="InterPro" id="IPR036388">
    <property type="entry name" value="WH-like_DNA-bd_sf"/>
</dbReference>
<evidence type="ECO:0000313" key="7">
    <source>
        <dbReference type="EMBL" id="BBD91362.1"/>
    </source>
</evidence>
<dbReference type="InterPro" id="IPR011608">
    <property type="entry name" value="PRD"/>
</dbReference>
<dbReference type="Gene3D" id="1.10.1790.10">
    <property type="entry name" value="PRD domain"/>
    <property type="match status" value="1"/>
</dbReference>
<dbReference type="InterPro" id="IPR013196">
    <property type="entry name" value="HTH_11"/>
</dbReference>
<dbReference type="Pfam" id="PF00874">
    <property type="entry name" value="PRD"/>
    <property type="match status" value="1"/>
</dbReference>
<feature type="domain" description="PTS EIIB type-2" evidence="5">
    <location>
        <begin position="383"/>
        <end position="478"/>
    </location>
</feature>
<dbReference type="SUPFAM" id="SSF63520">
    <property type="entry name" value="PTS-regulatory domain, PRD"/>
    <property type="match status" value="2"/>
</dbReference>
<dbReference type="Gene3D" id="3.40.930.10">
    <property type="entry name" value="Mannitol-specific EII, Chain A"/>
    <property type="match status" value="1"/>
</dbReference>
<organism evidence="7 8">
    <name type="scientific">Staphylococcus caprae</name>
    <dbReference type="NCBI Taxonomy" id="29380"/>
    <lineage>
        <taxon>Bacteria</taxon>
        <taxon>Bacillati</taxon>
        <taxon>Bacillota</taxon>
        <taxon>Bacilli</taxon>
        <taxon>Bacillales</taxon>
        <taxon>Staphylococcaceae</taxon>
        <taxon>Staphylococcus</taxon>
    </lineage>
</organism>
<dbReference type="InterPro" id="IPR013011">
    <property type="entry name" value="PTS_EIIB_2"/>
</dbReference>
<proteinExistence type="predicted"/>
<dbReference type="InterPro" id="IPR036634">
    <property type="entry name" value="PRD_sf"/>
</dbReference>
<dbReference type="InterPro" id="IPR050661">
    <property type="entry name" value="BglG_antiterminators"/>
</dbReference>
<evidence type="ECO:0000256" key="1">
    <source>
        <dbReference type="ARBA" id="ARBA00011798"/>
    </source>
</evidence>
<feature type="domain" description="PTS EIIA type-2" evidence="4">
    <location>
        <begin position="481"/>
        <end position="625"/>
    </location>
</feature>
<dbReference type="InterPro" id="IPR016152">
    <property type="entry name" value="PTrfase/Anion_transptr"/>
</dbReference>
<dbReference type="Pfam" id="PF00359">
    <property type="entry name" value="PTS_EIIA_2"/>
    <property type="match status" value="1"/>
</dbReference>
<dbReference type="InterPro" id="IPR036390">
    <property type="entry name" value="WH_DNA-bd_sf"/>
</dbReference>
<dbReference type="EMBL" id="AP018586">
    <property type="protein sequence ID" value="BBD91362.1"/>
    <property type="molecule type" value="Genomic_DNA"/>
</dbReference>
<evidence type="ECO:0000256" key="2">
    <source>
        <dbReference type="ARBA" id="ARBA00022679"/>
    </source>
</evidence>
<dbReference type="RefSeq" id="WP_002444641.1">
    <property type="nucleotide sequence ID" value="NZ_AP018585.1"/>
</dbReference>
<keyword evidence="8" id="KW-1185">Reference proteome</keyword>
<feature type="domain" description="PRD" evidence="6">
    <location>
        <begin position="274"/>
        <end position="381"/>
    </location>
</feature>
<keyword evidence="3" id="KW-0677">Repeat</keyword>
<accession>A0ABM7FTZ2</accession>
<dbReference type="GeneID" id="58050033"/>
<dbReference type="Pfam" id="PF08279">
    <property type="entry name" value="HTH_11"/>
    <property type="match status" value="1"/>
</dbReference>
<dbReference type="SUPFAM" id="SSF52794">
    <property type="entry name" value="PTS system IIB component-like"/>
    <property type="match status" value="1"/>
</dbReference>
<dbReference type="Gene3D" id="3.40.50.2300">
    <property type="match status" value="1"/>
</dbReference>
<evidence type="ECO:0000256" key="3">
    <source>
        <dbReference type="ARBA" id="ARBA00022737"/>
    </source>
</evidence>
<gene>
    <name evidence="7" type="ORF">JMUB590_0252</name>
</gene>
<sequence>MINRHIKLIQLLLNNAQTFISGNEVSNYLNVSNRTVRNDIKVINATFIDEVIVSVKSRGYHLNLDQYSVSYIEDQLNDWIFKERKLLITIAYKLLMDDHTYTLNELAAQFHLSKNDVLDCVTRLQHWCEKFDVTMVIKRKQGIMIDASASNLSNAILHLNQLTSNEIKVEDLILQELPHAHIQRIHHIIKQHIQEADLQTSDNQVRQLLVHLILIIKRSASEEVEWEAHPDSLDIARRCIADINQQLGYQLTDETSHLFSFFISYHFNQFDLSFQRLFIQGYIQRLIQLMEDTVDIPFSKDSILKENIYMHFSRTYIRLMRNVYLNNPLTSEIKQLYPFIFNTLYNAIAQLSKDTDIQLSEDEIAFLTIHFQSSIERQMQSTMNVVIVCYYGLGVSTLLAERIKKLSQSISIVDTLKLEDVEHYDFSQIDVLITTHDIDLSNNELNSLPKVVKVSPLFSKDDERTVEHLIQSYRNPTLQRDALSPIQFVVESDIEHTGSTVALSIFKRAQTILDEHQATLDGYIESAMERERQSSTYIGNAIAIPHGNPEKVLKSHVIIFKTIDPIPWKQHNVKLVFFLAIAKKDAQMMKKIIQSIAQLDEHTVDQWCVLDEVALKNKLIARIRE</sequence>
<dbReference type="SUPFAM" id="SSF55804">
    <property type="entry name" value="Phoshotransferase/anion transport protein"/>
    <property type="match status" value="1"/>
</dbReference>